<organism evidence="1 2">
    <name type="scientific">Lentinus tigrinus ALCF2SS1-6</name>
    <dbReference type="NCBI Taxonomy" id="1328759"/>
    <lineage>
        <taxon>Eukaryota</taxon>
        <taxon>Fungi</taxon>
        <taxon>Dikarya</taxon>
        <taxon>Basidiomycota</taxon>
        <taxon>Agaricomycotina</taxon>
        <taxon>Agaricomycetes</taxon>
        <taxon>Polyporales</taxon>
        <taxon>Polyporaceae</taxon>
        <taxon>Lentinus</taxon>
    </lineage>
</organism>
<dbReference type="OrthoDB" id="2755517at2759"/>
<keyword evidence="2" id="KW-1185">Reference proteome</keyword>
<reference evidence="1" key="1">
    <citation type="journal article" date="2018" name="Genome Biol. Evol.">
        <title>Genomics and development of Lentinus tigrinus, a white-rot wood-decaying mushroom with dimorphic fruiting bodies.</title>
        <authorList>
            <person name="Wu B."/>
            <person name="Xu Z."/>
            <person name="Knudson A."/>
            <person name="Carlson A."/>
            <person name="Chen N."/>
            <person name="Kovaka S."/>
            <person name="LaButti K."/>
            <person name="Lipzen A."/>
            <person name="Pennachio C."/>
            <person name="Riley R."/>
            <person name="Schakwitz W."/>
            <person name="Umezawa K."/>
            <person name="Ohm R.A."/>
            <person name="Grigoriev I.V."/>
            <person name="Nagy L.G."/>
            <person name="Gibbons J."/>
            <person name="Hibbett D."/>
        </authorList>
    </citation>
    <scope>NUCLEOTIDE SEQUENCE [LARGE SCALE GENOMIC DNA]</scope>
    <source>
        <strain evidence="1">ALCF2SS1-6</strain>
    </source>
</reference>
<name>A0A5C2RPS5_9APHY</name>
<dbReference type="Proteomes" id="UP000313359">
    <property type="component" value="Unassembled WGS sequence"/>
</dbReference>
<dbReference type="AlphaFoldDB" id="A0A5C2RPS5"/>
<dbReference type="EMBL" id="ML122391">
    <property type="protein sequence ID" value="RPD52206.1"/>
    <property type="molecule type" value="Genomic_DNA"/>
</dbReference>
<gene>
    <name evidence="1" type="ORF">L227DRAFT_477262</name>
</gene>
<proteinExistence type="predicted"/>
<evidence type="ECO:0000313" key="2">
    <source>
        <dbReference type="Proteomes" id="UP000313359"/>
    </source>
</evidence>
<sequence length="71" mass="7543">QRPLCAEVTVNGIPAYTLFDSGCTTDSISPTLAFLTSADCIELSEQMNLQLGAKGSRTKINHGAKARMKIG</sequence>
<feature type="non-terminal residue" evidence="1">
    <location>
        <position position="1"/>
    </location>
</feature>
<feature type="non-terminal residue" evidence="1">
    <location>
        <position position="71"/>
    </location>
</feature>
<evidence type="ECO:0000313" key="1">
    <source>
        <dbReference type="EMBL" id="RPD52206.1"/>
    </source>
</evidence>
<protein>
    <submittedName>
        <fullName evidence="1">Uncharacterized protein</fullName>
    </submittedName>
</protein>
<accession>A0A5C2RPS5</accession>